<evidence type="ECO:0000259" key="1">
    <source>
        <dbReference type="PROSITE" id="PS50042"/>
    </source>
</evidence>
<keyword evidence="3" id="KW-1185">Reference proteome</keyword>
<dbReference type="Gene3D" id="3.90.180.10">
    <property type="entry name" value="Medium-chain alcohol dehydrogenases, catalytic domain"/>
    <property type="match status" value="2"/>
</dbReference>
<dbReference type="OrthoDB" id="3233595at2759"/>
<dbReference type="STRING" id="703135.A0A2A9NL15"/>
<evidence type="ECO:0000313" key="2">
    <source>
        <dbReference type="EMBL" id="PFH50024.1"/>
    </source>
</evidence>
<protein>
    <recommendedName>
        <fullName evidence="1">Cyclic nucleotide-binding domain-containing protein</fullName>
    </recommendedName>
</protein>
<dbReference type="AlphaFoldDB" id="A0A2A9NL15"/>
<gene>
    <name evidence="2" type="ORF">AMATHDRAFT_4355</name>
</gene>
<reference evidence="2 3" key="1">
    <citation type="submission" date="2014-02" db="EMBL/GenBank/DDBJ databases">
        <title>Transposable element dynamics among asymbiotic and ectomycorrhizal Amanita fungi.</title>
        <authorList>
            <consortium name="DOE Joint Genome Institute"/>
            <person name="Hess J."/>
            <person name="Skrede I."/>
            <person name="Wolfe B."/>
            <person name="LaButti K."/>
            <person name="Ohm R.A."/>
            <person name="Grigoriev I.V."/>
            <person name="Pringle A."/>
        </authorList>
    </citation>
    <scope>NUCLEOTIDE SEQUENCE [LARGE SCALE GENOMIC DNA]</scope>
    <source>
        <strain evidence="2 3">SKay4041</strain>
    </source>
</reference>
<dbReference type="InterPro" id="IPR013154">
    <property type="entry name" value="ADH-like_N"/>
</dbReference>
<dbReference type="Pfam" id="PF08240">
    <property type="entry name" value="ADH_N"/>
    <property type="match status" value="1"/>
</dbReference>
<dbReference type="PANTHER" id="PTHR45348:SF2">
    <property type="entry name" value="ZINC-TYPE ALCOHOL DEHYDROGENASE-LIKE PROTEIN C2E1P3.01"/>
    <property type="match status" value="1"/>
</dbReference>
<evidence type="ECO:0000313" key="3">
    <source>
        <dbReference type="Proteomes" id="UP000242287"/>
    </source>
</evidence>
<dbReference type="InterPro" id="IPR011032">
    <property type="entry name" value="GroES-like_sf"/>
</dbReference>
<dbReference type="InterPro" id="IPR047122">
    <property type="entry name" value="Trans-enoyl_RdTase-like"/>
</dbReference>
<feature type="domain" description="Cyclic nucleotide-binding" evidence="1">
    <location>
        <begin position="81"/>
        <end position="133"/>
    </location>
</feature>
<sequence>MAPSQQKALFLDSRFGKFVLDTTDVPKPGPDDILVKIKAVALNHVDWKIQKYGIFVKSFPAILGSDMAGEVEQLGEGVIGFAVGDRVLSQGAFASNRTMFFQQYAIVKPETLGKLPSNVAFGEMLLLFLWDSPLHTSGCTTVLRPTLRGEPSHPRRLQLCGSIRHPTRQTVWVLINYRNPFPETFVLPPILGATHVLDRNSPPERLTVEISKIAGSVRYVFDAISLPGTQKFGYSLLASGGRLGLVGLDAVENKVAGKSVIMVFGTVDNPENRDMLLILYKNITSLLEERANKPNRVEVLKNGLGGILGGLQQMEKDLMSGVKLVVKPDETL</sequence>
<dbReference type="Proteomes" id="UP000242287">
    <property type="component" value="Unassembled WGS sequence"/>
</dbReference>
<name>A0A2A9NL15_9AGAR</name>
<dbReference type="PROSITE" id="PS50042">
    <property type="entry name" value="CNMP_BINDING_3"/>
    <property type="match status" value="1"/>
</dbReference>
<dbReference type="SUPFAM" id="SSF50129">
    <property type="entry name" value="GroES-like"/>
    <property type="match status" value="1"/>
</dbReference>
<dbReference type="InterPro" id="IPR000595">
    <property type="entry name" value="cNMP-bd_dom"/>
</dbReference>
<organism evidence="2 3">
    <name type="scientific">Amanita thiersii Skay4041</name>
    <dbReference type="NCBI Taxonomy" id="703135"/>
    <lineage>
        <taxon>Eukaryota</taxon>
        <taxon>Fungi</taxon>
        <taxon>Dikarya</taxon>
        <taxon>Basidiomycota</taxon>
        <taxon>Agaricomycotina</taxon>
        <taxon>Agaricomycetes</taxon>
        <taxon>Agaricomycetidae</taxon>
        <taxon>Agaricales</taxon>
        <taxon>Pluteineae</taxon>
        <taxon>Amanitaceae</taxon>
        <taxon>Amanita</taxon>
    </lineage>
</organism>
<dbReference type="PANTHER" id="PTHR45348">
    <property type="entry name" value="HYPOTHETICAL OXIDOREDUCTASE (EUROFUNG)"/>
    <property type="match status" value="1"/>
</dbReference>
<dbReference type="EMBL" id="KZ302013">
    <property type="protein sequence ID" value="PFH50024.1"/>
    <property type="molecule type" value="Genomic_DNA"/>
</dbReference>
<dbReference type="GO" id="GO:0016651">
    <property type="term" value="F:oxidoreductase activity, acting on NAD(P)H"/>
    <property type="evidence" value="ECO:0007669"/>
    <property type="project" value="InterPro"/>
</dbReference>
<proteinExistence type="predicted"/>
<accession>A0A2A9NL15</accession>
<dbReference type="Gene3D" id="3.40.50.720">
    <property type="entry name" value="NAD(P)-binding Rossmann-like Domain"/>
    <property type="match status" value="1"/>
</dbReference>